<accession>A0A6J1PJ46</accession>
<dbReference type="Proteomes" id="UP000504618">
    <property type="component" value="Unplaced"/>
</dbReference>
<dbReference type="AlphaFoldDB" id="A0A6J1PJ46"/>
<gene>
    <name evidence="2" type="primary">LOC112453256</name>
</gene>
<evidence type="ECO:0000313" key="2">
    <source>
        <dbReference type="RefSeq" id="XP_024869649.1"/>
    </source>
</evidence>
<name>A0A6J1PJ46_9HYME</name>
<reference evidence="2" key="1">
    <citation type="submission" date="2025-08" db="UniProtKB">
        <authorList>
            <consortium name="RefSeq"/>
        </authorList>
    </citation>
    <scope>IDENTIFICATION</scope>
    <source>
        <tissue evidence="2">Whole body</tissue>
    </source>
</reference>
<evidence type="ECO:0000313" key="1">
    <source>
        <dbReference type="Proteomes" id="UP000504618"/>
    </source>
</evidence>
<protein>
    <submittedName>
        <fullName evidence="2">Uncharacterized protein LOC112453256</fullName>
    </submittedName>
</protein>
<sequence length="161" mass="17670">MSYLRVEPGAISYSDMSCAVLFVIAVSVASYVDGGVYYLENVDGVRNNAIYPIVEQQASRDLDLAFSAGDPLENENENVGVVSPTRKIYTLVAPEKPYVELSKNADRPVAYYRLTEPATRRGSLDDVILVPQGGRNVMKLNSNNKGEVILELRVIATHDST</sequence>
<proteinExistence type="predicted"/>
<organism evidence="1 2">
    <name type="scientific">Temnothorax curvispinosus</name>
    <dbReference type="NCBI Taxonomy" id="300111"/>
    <lineage>
        <taxon>Eukaryota</taxon>
        <taxon>Metazoa</taxon>
        <taxon>Ecdysozoa</taxon>
        <taxon>Arthropoda</taxon>
        <taxon>Hexapoda</taxon>
        <taxon>Insecta</taxon>
        <taxon>Pterygota</taxon>
        <taxon>Neoptera</taxon>
        <taxon>Endopterygota</taxon>
        <taxon>Hymenoptera</taxon>
        <taxon>Apocrita</taxon>
        <taxon>Aculeata</taxon>
        <taxon>Formicoidea</taxon>
        <taxon>Formicidae</taxon>
        <taxon>Myrmicinae</taxon>
        <taxon>Temnothorax</taxon>
    </lineage>
</organism>
<dbReference type="OrthoDB" id="7662308at2759"/>
<keyword evidence="1" id="KW-1185">Reference proteome</keyword>
<dbReference type="GeneID" id="112453256"/>
<dbReference type="RefSeq" id="XP_024869649.1">
    <property type="nucleotide sequence ID" value="XM_025013881.1"/>
</dbReference>